<evidence type="ECO:0000256" key="12">
    <source>
        <dbReference type="RuleBase" id="RU003832"/>
    </source>
</evidence>
<keyword evidence="11" id="KW-0325">Glycoprotein</keyword>
<dbReference type="SUPFAM" id="SSF53756">
    <property type="entry name" value="UDP-Glycosyltransferase/glycogen phosphorylase"/>
    <property type="match status" value="2"/>
</dbReference>
<keyword evidence="4 12" id="KW-0328">Glycosyltransferase</keyword>
<dbReference type="InterPro" id="IPR038577">
    <property type="entry name" value="GT10-like_C_sf"/>
</dbReference>
<dbReference type="EC" id="2.4.1.-" evidence="12"/>
<dbReference type="EMBL" id="BMAT01002392">
    <property type="protein sequence ID" value="GFS05963.1"/>
    <property type="molecule type" value="Genomic_DNA"/>
</dbReference>
<evidence type="ECO:0000256" key="5">
    <source>
        <dbReference type="ARBA" id="ARBA00022679"/>
    </source>
</evidence>
<dbReference type="GO" id="GO:0032580">
    <property type="term" value="C:Golgi cisterna membrane"/>
    <property type="evidence" value="ECO:0007669"/>
    <property type="project" value="UniProtKB-SubCell"/>
</dbReference>
<evidence type="ECO:0000256" key="6">
    <source>
        <dbReference type="ARBA" id="ARBA00022692"/>
    </source>
</evidence>
<feature type="domain" description="Fucosyltransferase C-terminal" evidence="13">
    <location>
        <begin position="354"/>
        <end position="528"/>
    </location>
</feature>
<dbReference type="InterPro" id="IPR001503">
    <property type="entry name" value="Glyco_trans_10"/>
</dbReference>
<gene>
    <name evidence="15" type="ORF">ElyMa_001212700</name>
</gene>
<evidence type="ECO:0000256" key="9">
    <source>
        <dbReference type="ARBA" id="ARBA00023034"/>
    </source>
</evidence>
<evidence type="ECO:0000259" key="13">
    <source>
        <dbReference type="Pfam" id="PF00852"/>
    </source>
</evidence>
<dbReference type="AlphaFoldDB" id="A0AAV4I8T4"/>
<accession>A0AAV4I8T4</accession>
<name>A0AAV4I8T4_9GAST</name>
<evidence type="ECO:0000256" key="10">
    <source>
        <dbReference type="ARBA" id="ARBA00023136"/>
    </source>
</evidence>
<evidence type="ECO:0000256" key="4">
    <source>
        <dbReference type="ARBA" id="ARBA00022676"/>
    </source>
</evidence>
<dbReference type="Pfam" id="PF17039">
    <property type="entry name" value="Glyco_tran_10_N"/>
    <property type="match status" value="1"/>
</dbReference>
<evidence type="ECO:0000256" key="11">
    <source>
        <dbReference type="ARBA" id="ARBA00023180"/>
    </source>
</evidence>
<keyword evidence="16" id="KW-1185">Reference proteome</keyword>
<evidence type="ECO:0000313" key="16">
    <source>
        <dbReference type="Proteomes" id="UP000762676"/>
    </source>
</evidence>
<evidence type="ECO:0000313" key="15">
    <source>
        <dbReference type="EMBL" id="GFS05963.1"/>
    </source>
</evidence>
<evidence type="ECO:0000256" key="2">
    <source>
        <dbReference type="ARBA" id="ARBA00004922"/>
    </source>
</evidence>
<dbReference type="GO" id="GO:0008417">
    <property type="term" value="F:fucosyltransferase activity"/>
    <property type="evidence" value="ECO:0007669"/>
    <property type="project" value="InterPro"/>
</dbReference>
<keyword evidence="9 12" id="KW-0333">Golgi apparatus</keyword>
<protein>
    <recommendedName>
        <fullName evidence="12">Fucosyltransferase</fullName>
        <ecNumber evidence="12">2.4.1.-</ecNumber>
    </recommendedName>
</protein>
<evidence type="ECO:0000256" key="1">
    <source>
        <dbReference type="ARBA" id="ARBA00004323"/>
    </source>
</evidence>
<dbReference type="PANTHER" id="PTHR48438:SF1">
    <property type="entry name" value="ALPHA-(1,3)-FUCOSYLTRANSFERASE C-RELATED"/>
    <property type="match status" value="1"/>
</dbReference>
<dbReference type="Pfam" id="PF00852">
    <property type="entry name" value="Glyco_transf_10"/>
    <property type="match status" value="1"/>
</dbReference>
<dbReference type="InterPro" id="IPR031481">
    <property type="entry name" value="Glyco_tran_10_N"/>
</dbReference>
<proteinExistence type="inferred from homology"/>
<organism evidence="15 16">
    <name type="scientific">Elysia marginata</name>
    <dbReference type="NCBI Taxonomy" id="1093978"/>
    <lineage>
        <taxon>Eukaryota</taxon>
        <taxon>Metazoa</taxon>
        <taxon>Spiralia</taxon>
        <taxon>Lophotrochozoa</taxon>
        <taxon>Mollusca</taxon>
        <taxon>Gastropoda</taxon>
        <taxon>Heterobranchia</taxon>
        <taxon>Euthyneura</taxon>
        <taxon>Panpulmonata</taxon>
        <taxon>Sacoglossa</taxon>
        <taxon>Placobranchoidea</taxon>
        <taxon>Plakobranchidae</taxon>
        <taxon>Elysia</taxon>
    </lineage>
</organism>
<dbReference type="FunFam" id="3.40.50.11660:FF:000002">
    <property type="entry name" value="Alpha-(1,3)-fucosyltransferase"/>
    <property type="match status" value="1"/>
</dbReference>
<keyword evidence="8 12" id="KW-1133">Transmembrane helix</keyword>
<evidence type="ECO:0000256" key="3">
    <source>
        <dbReference type="ARBA" id="ARBA00008919"/>
    </source>
</evidence>
<comment type="similarity">
    <text evidence="3 12">Belongs to the glycosyltransferase 10 family.</text>
</comment>
<keyword evidence="6 12" id="KW-0812">Transmembrane</keyword>
<evidence type="ECO:0000256" key="7">
    <source>
        <dbReference type="ARBA" id="ARBA00022968"/>
    </source>
</evidence>
<reference evidence="15 16" key="1">
    <citation type="journal article" date="2021" name="Elife">
        <title>Chloroplast acquisition without the gene transfer in kleptoplastic sea slugs, Plakobranchus ocellatus.</title>
        <authorList>
            <person name="Maeda T."/>
            <person name="Takahashi S."/>
            <person name="Yoshida T."/>
            <person name="Shimamura S."/>
            <person name="Takaki Y."/>
            <person name="Nagai Y."/>
            <person name="Toyoda A."/>
            <person name="Suzuki Y."/>
            <person name="Arimoto A."/>
            <person name="Ishii H."/>
            <person name="Satoh N."/>
            <person name="Nishiyama T."/>
            <person name="Hasebe M."/>
            <person name="Maruyama T."/>
            <person name="Minagawa J."/>
            <person name="Obokata J."/>
            <person name="Shigenobu S."/>
        </authorList>
    </citation>
    <scope>NUCLEOTIDE SEQUENCE [LARGE SCALE GENOMIC DNA]</scope>
</reference>
<keyword evidence="10 12" id="KW-0472">Membrane</keyword>
<dbReference type="Gene3D" id="3.40.50.11660">
    <property type="entry name" value="Glycosyl transferase family 10, C-terminal domain"/>
    <property type="match status" value="1"/>
</dbReference>
<dbReference type="GO" id="GO:0000139">
    <property type="term" value="C:Golgi membrane"/>
    <property type="evidence" value="ECO:0007669"/>
    <property type="project" value="UniProtKB-SubCell"/>
</dbReference>
<comment type="subcellular location">
    <subcellularLocation>
        <location evidence="1">Golgi apparatus membrane</location>
        <topology evidence="1">Single-pass type II membrane protein</topology>
    </subcellularLocation>
    <subcellularLocation>
        <location evidence="12">Golgi apparatus</location>
        <location evidence="12">Golgi stack membrane</location>
        <topology evidence="12">Single-pass type II membrane protein</topology>
    </subcellularLocation>
</comment>
<dbReference type="PANTHER" id="PTHR48438">
    <property type="entry name" value="ALPHA-(1,3)-FUCOSYLTRANSFERASE C-RELATED"/>
    <property type="match status" value="1"/>
</dbReference>
<dbReference type="InterPro" id="IPR055270">
    <property type="entry name" value="Glyco_tran_10_C"/>
</dbReference>
<feature type="domain" description="Fucosyltransferase N-terminal" evidence="14">
    <location>
        <begin position="201"/>
        <end position="287"/>
    </location>
</feature>
<evidence type="ECO:0000256" key="8">
    <source>
        <dbReference type="ARBA" id="ARBA00022989"/>
    </source>
</evidence>
<keyword evidence="5 12" id="KW-0808">Transferase</keyword>
<feature type="transmembrane region" description="Helical" evidence="12">
    <location>
        <begin position="21"/>
        <end position="41"/>
    </location>
</feature>
<dbReference type="Proteomes" id="UP000762676">
    <property type="component" value="Unassembled WGS sequence"/>
</dbReference>
<comment type="caution">
    <text evidence="15">The sequence shown here is derived from an EMBL/GenBank/DDBJ whole genome shotgun (WGS) entry which is preliminary data.</text>
</comment>
<evidence type="ECO:0000259" key="14">
    <source>
        <dbReference type="Pfam" id="PF17039"/>
    </source>
</evidence>
<keyword evidence="7" id="KW-0735">Signal-anchor</keyword>
<comment type="pathway">
    <text evidence="2">Protein modification; protein glycosylation.</text>
</comment>
<sequence length="541" mass="62450">MEDQLKTLAPAVKPGTPRYRLCLYVVVVLALILFSLDAIFYQGVVPHIPGMVGNTITKMGFLKADRPSAWYNPFPDGQSHQPSLPMYASNVSVYLEHLRNTSSAPFHNGTFFLGGIGVGGRYSTNAKMAQVPTDLRRKLKDLGMDPAEDHTYKSPYIITPAVYPQAKIQRPDDGVKTKIISIFNAPKWYRRPGLPNLMAYHRDFKQCPYYKCEVDMNGKKLQEADIVVFFVGQLGARVPPPRPKGQLWAKAYWESPAHYNYPKNYAPWKSVFNLTYNFRVDSDIFAPNNHLAWRHRGELLSDEEYQNYAPWKSVFNLTYNFRVDSDIFAPNNHLAWRHRGELLSDEEYLQIALRKTKPVAWWVSNCHTQSKRESYVKEMRKYIPVDVYGKCGSLQCTKTTMLKCKQLLNTTYNFYLSFENSLCRDYISEKFYRNYESRTHIIPVVRGGADYQSYFPPEGFVDASKFPKARDLALYLQKMSADPQKYARMLREKDRIVTLSFKHDWCDLCRRLHTTGFPAKSIPDIKAWSHKGACHGPNDIT</sequence>